<reference evidence="2" key="1">
    <citation type="submission" date="2022-11" db="UniProtKB">
        <authorList>
            <consortium name="WormBaseParasite"/>
        </authorList>
    </citation>
    <scope>IDENTIFICATION</scope>
</reference>
<accession>A0A915KC60</accession>
<dbReference type="Proteomes" id="UP000887565">
    <property type="component" value="Unplaced"/>
</dbReference>
<protein>
    <submittedName>
        <fullName evidence="2">Uncharacterized protein</fullName>
    </submittedName>
</protein>
<organism evidence="1 2">
    <name type="scientific">Romanomermis culicivorax</name>
    <name type="common">Nematode worm</name>
    <dbReference type="NCBI Taxonomy" id="13658"/>
    <lineage>
        <taxon>Eukaryota</taxon>
        <taxon>Metazoa</taxon>
        <taxon>Ecdysozoa</taxon>
        <taxon>Nematoda</taxon>
        <taxon>Enoplea</taxon>
        <taxon>Dorylaimia</taxon>
        <taxon>Mermithida</taxon>
        <taxon>Mermithoidea</taxon>
        <taxon>Mermithidae</taxon>
        <taxon>Romanomermis</taxon>
    </lineage>
</organism>
<dbReference type="AlphaFoldDB" id="A0A915KC60"/>
<evidence type="ECO:0000313" key="2">
    <source>
        <dbReference type="WBParaSite" id="nRc.2.0.1.t35691-RA"/>
    </source>
</evidence>
<proteinExistence type="predicted"/>
<sequence length="74" mass="8717">MQSTEFNQTKEKLSFRSIQLVVTVGRFPQNCICPFRPKMNFQAECFKLLTIHSVPSERARNPEKGKRAWKLFEL</sequence>
<keyword evidence="1" id="KW-1185">Reference proteome</keyword>
<dbReference type="WBParaSite" id="nRc.2.0.1.t35691-RA">
    <property type="protein sequence ID" value="nRc.2.0.1.t35691-RA"/>
    <property type="gene ID" value="nRc.2.0.1.g35691"/>
</dbReference>
<evidence type="ECO:0000313" key="1">
    <source>
        <dbReference type="Proteomes" id="UP000887565"/>
    </source>
</evidence>
<name>A0A915KC60_ROMCU</name>